<dbReference type="Pfam" id="PF04117">
    <property type="entry name" value="Mpv17_PMP22"/>
    <property type="match status" value="1"/>
</dbReference>
<reference evidence="8" key="1">
    <citation type="submission" date="2020-11" db="EMBL/GenBank/DDBJ databases">
        <authorList>
            <person name="Tran Van P."/>
        </authorList>
    </citation>
    <scope>NUCLEOTIDE SEQUENCE</scope>
</reference>
<comment type="similarity">
    <text evidence="2 7">Belongs to the peroxisomal membrane protein PXMP2/4 family.</text>
</comment>
<feature type="transmembrane region" description="Helical" evidence="7">
    <location>
        <begin position="121"/>
        <end position="140"/>
    </location>
</feature>
<evidence type="ECO:0000256" key="7">
    <source>
        <dbReference type="RuleBase" id="RU363053"/>
    </source>
</evidence>
<comment type="caution">
    <text evidence="7">Lacks conserved residue(s) required for the propagation of feature annotation.</text>
</comment>
<dbReference type="EMBL" id="OD004577">
    <property type="protein sequence ID" value="CAD7410186.1"/>
    <property type="molecule type" value="Genomic_DNA"/>
</dbReference>
<proteinExistence type="inferred from homology"/>
<evidence type="ECO:0000256" key="6">
    <source>
        <dbReference type="ARBA" id="ARBA00049743"/>
    </source>
</evidence>
<dbReference type="PANTHER" id="PTHR11266:SF17">
    <property type="entry name" value="PROTEIN MPV17"/>
    <property type="match status" value="1"/>
</dbReference>
<dbReference type="GO" id="GO:1901858">
    <property type="term" value="P:regulation of mitochondrial DNA metabolic process"/>
    <property type="evidence" value="ECO:0007669"/>
    <property type="project" value="TreeGrafter"/>
</dbReference>
<evidence type="ECO:0000256" key="3">
    <source>
        <dbReference type="ARBA" id="ARBA00022692"/>
    </source>
</evidence>
<dbReference type="GO" id="GO:0015267">
    <property type="term" value="F:channel activity"/>
    <property type="evidence" value="ECO:0007669"/>
    <property type="project" value="TreeGrafter"/>
</dbReference>
<evidence type="ECO:0000256" key="4">
    <source>
        <dbReference type="ARBA" id="ARBA00022989"/>
    </source>
</evidence>
<dbReference type="PANTHER" id="PTHR11266">
    <property type="entry name" value="PEROXISOMAL MEMBRANE PROTEIN 2, PXMP2 MPV17"/>
    <property type="match status" value="1"/>
</dbReference>
<dbReference type="GO" id="GO:0016020">
    <property type="term" value="C:membrane"/>
    <property type="evidence" value="ECO:0007669"/>
    <property type="project" value="UniProtKB-SubCell"/>
</dbReference>
<name>A0A7R9D8Q6_TIMPO</name>
<protein>
    <recommendedName>
        <fullName evidence="6">Mitochondrial inner membrane protein Mpv17</fullName>
    </recommendedName>
</protein>
<organism evidence="8">
    <name type="scientific">Timema poppense</name>
    <name type="common">Walking stick</name>
    <dbReference type="NCBI Taxonomy" id="170557"/>
    <lineage>
        <taxon>Eukaryota</taxon>
        <taxon>Metazoa</taxon>
        <taxon>Ecdysozoa</taxon>
        <taxon>Arthropoda</taxon>
        <taxon>Hexapoda</taxon>
        <taxon>Insecta</taxon>
        <taxon>Pterygota</taxon>
        <taxon>Neoptera</taxon>
        <taxon>Polyneoptera</taxon>
        <taxon>Phasmatodea</taxon>
        <taxon>Timematodea</taxon>
        <taxon>Timematoidea</taxon>
        <taxon>Timematidae</taxon>
        <taxon>Timema</taxon>
    </lineage>
</organism>
<dbReference type="AlphaFoldDB" id="A0A7R9D8Q6"/>
<gene>
    <name evidence="8" type="ORF">TPSB3V08_LOCUS7228</name>
</gene>
<evidence type="ECO:0000313" key="8">
    <source>
        <dbReference type="EMBL" id="CAD7410186.1"/>
    </source>
</evidence>
<comment type="subcellular location">
    <subcellularLocation>
        <location evidence="1">Membrane</location>
        <topology evidence="1">Multi-pass membrane protein</topology>
    </subcellularLocation>
</comment>
<sequence length="215" mass="24122">MAGERVESYGVTSQPTKVSFRANQNIWITETVDGASYRTGLVDKKTYVWKFFCPGGAIHPTEIRTSISPSSAVELNTTSTLANYATEAGPVLQYWYTILERIVGTNGRAITVVRKVLMDQIIAAPLLLAIVLTTITLLFGQDLAGVRAKFRQDYLAVLITNYQVWPFVQLANFYFVPLQYRVLLVQTVAIFWNTYLSTKANRPIEGKTLPLKKSF</sequence>
<keyword evidence="3 7" id="KW-0812">Transmembrane</keyword>
<keyword evidence="5 7" id="KW-0472">Membrane</keyword>
<dbReference type="GO" id="GO:0005739">
    <property type="term" value="C:mitochondrion"/>
    <property type="evidence" value="ECO:0007669"/>
    <property type="project" value="TreeGrafter"/>
</dbReference>
<evidence type="ECO:0000256" key="5">
    <source>
        <dbReference type="ARBA" id="ARBA00023136"/>
    </source>
</evidence>
<evidence type="ECO:0000256" key="2">
    <source>
        <dbReference type="ARBA" id="ARBA00006824"/>
    </source>
</evidence>
<dbReference type="InterPro" id="IPR007248">
    <property type="entry name" value="Mpv17_PMP22"/>
</dbReference>
<evidence type="ECO:0000256" key="1">
    <source>
        <dbReference type="ARBA" id="ARBA00004141"/>
    </source>
</evidence>
<accession>A0A7R9D8Q6</accession>
<keyword evidence="4 7" id="KW-1133">Transmembrane helix</keyword>